<dbReference type="Gene3D" id="3.40.50.10140">
    <property type="entry name" value="Toll/interleukin-1 receptor homology (TIR) domain"/>
    <property type="match status" value="1"/>
</dbReference>
<dbReference type="Proteomes" id="UP000242715">
    <property type="component" value="Unassembled WGS sequence"/>
</dbReference>
<accession>A0A2Z6N6L5</accession>
<proteinExistence type="predicted"/>
<name>A0A2Z6N6L5_TRISU</name>
<keyword evidence="2" id="KW-0812">Transmembrane</keyword>
<dbReference type="PANTHER" id="PTHR32009:SF106">
    <property type="entry name" value="TIR DOMAIN-CONTAINING PROTEIN"/>
    <property type="match status" value="1"/>
</dbReference>
<feature type="domain" description="TIR" evidence="3">
    <location>
        <begin position="7"/>
        <end position="164"/>
    </location>
</feature>
<dbReference type="GO" id="GO:0007165">
    <property type="term" value="P:signal transduction"/>
    <property type="evidence" value="ECO:0007669"/>
    <property type="project" value="InterPro"/>
</dbReference>
<dbReference type="OrthoDB" id="1905256at2759"/>
<dbReference type="SUPFAM" id="SSF52200">
    <property type="entry name" value="Toll/Interleukin receptor TIR domain"/>
    <property type="match status" value="1"/>
</dbReference>
<evidence type="ECO:0000259" key="3">
    <source>
        <dbReference type="PROSITE" id="PS50104"/>
    </source>
</evidence>
<dbReference type="InterPro" id="IPR035897">
    <property type="entry name" value="Toll_tir_struct_dom_sf"/>
</dbReference>
<organism evidence="4 5">
    <name type="scientific">Trifolium subterraneum</name>
    <name type="common">Subterranean clover</name>
    <dbReference type="NCBI Taxonomy" id="3900"/>
    <lineage>
        <taxon>Eukaryota</taxon>
        <taxon>Viridiplantae</taxon>
        <taxon>Streptophyta</taxon>
        <taxon>Embryophyta</taxon>
        <taxon>Tracheophyta</taxon>
        <taxon>Spermatophyta</taxon>
        <taxon>Magnoliopsida</taxon>
        <taxon>eudicotyledons</taxon>
        <taxon>Gunneridae</taxon>
        <taxon>Pentapetalae</taxon>
        <taxon>rosids</taxon>
        <taxon>fabids</taxon>
        <taxon>Fabales</taxon>
        <taxon>Fabaceae</taxon>
        <taxon>Papilionoideae</taxon>
        <taxon>50 kb inversion clade</taxon>
        <taxon>NPAAA clade</taxon>
        <taxon>Hologalegina</taxon>
        <taxon>IRL clade</taxon>
        <taxon>Trifolieae</taxon>
        <taxon>Trifolium</taxon>
    </lineage>
</organism>
<keyword evidence="2" id="KW-0472">Membrane</keyword>
<dbReference type="PROSITE" id="PS50104">
    <property type="entry name" value="TIR"/>
    <property type="match status" value="1"/>
</dbReference>
<dbReference type="InterPro" id="IPR000157">
    <property type="entry name" value="TIR_dom"/>
</dbReference>
<protein>
    <recommendedName>
        <fullName evidence="3">TIR domain-containing protein</fullName>
    </recommendedName>
</protein>
<gene>
    <name evidence="4" type="ORF">TSUD_366920</name>
</gene>
<dbReference type="AlphaFoldDB" id="A0A2Z6N6L5"/>
<dbReference type="FunFam" id="3.40.50.10140:FF:000007">
    <property type="entry name" value="Disease resistance protein (TIR-NBS-LRR class)"/>
    <property type="match status" value="1"/>
</dbReference>
<evidence type="ECO:0000256" key="2">
    <source>
        <dbReference type="SAM" id="Phobius"/>
    </source>
</evidence>
<evidence type="ECO:0000313" key="4">
    <source>
        <dbReference type="EMBL" id="GAU40528.1"/>
    </source>
</evidence>
<evidence type="ECO:0000256" key="1">
    <source>
        <dbReference type="ARBA" id="ARBA00023027"/>
    </source>
</evidence>
<keyword evidence="5" id="KW-1185">Reference proteome</keyword>
<dbReference type="PANTHER" id="PTHR32009">
    <property type="entry name" value="TMV RESISTANCE PROTEIN N-LIKE"/>
    <property type="match status" value="1"/>
</dbReference>
<feature type="transmembrane region" description="Helical" evidence="2">
    <location>
        <begin position="156"/>
        <end position="174"/>
    </location>
</feature>
<reference evidence="5" key="1">
    <citation type="journal article" date="2017" name="Front. Plant Sci.">
        <title>Climate Clever Clovers: New Paradigm to Reduce the Environmental Footprint of Ruminants by Breeding Low Methanogenic Forages Utilizing Haplotype Variation.</title>
        <authorList>
            <person name="Kaur P."/>
            <person name="Appels R."/>
            <person name="Bayer P.E."/>
            <person name="Keeble-Gagnere G."/>
            <person name="Wang J."/>
            <person name="Hirakawa H."/>
            <person name="Shirasawa K."/>
            <person name="Vercoe P."/>
            <person name="Stefanova K."/>
            <person name="Durmic Z."/>
            <person name="Nichols P."/>
            <person name="Revell C."/>
            <person name="Isobe S.N."/>
            <person name="Edwards D."/>
            <person name="Erskine W."/>
        </authorList>
    </citation>
    <scope>NUCLEOTIDE SEQUENCE [LARGE SCALE GENOMIC DNA]</scope>
    <source>
        <strain evidence="5">cv. Daliak</strain>
    </source>
</reference>
<keyword evidence="2" id="KW-1133">Transmembrane helix</keyword>
<dbReference type="SMART" id="SM00255">
    <property type="entry name" value="TIR"/>
    <property type="match status" value="1"/>
</dbReference>
<keyword evidence="1" id="KW-0520">NAD</keyword>
<evidence type="ECO:0000313" key="5">
    <source>
        <dbReference type="Proteomes" id="UP000242715"/>
    </source>
</evidence>
<sequence length="176" mass="20445">MPGRAPFHYDVFLSFRGEDTRLGFTGNLHSFLDQRGIRCFFDDKEIRKGKKITQELINAIEQSKIAIVVFSKNYAFSTFCLKELTKILDCYEEKKNNGRVFLPVFYGVDPSDLRYCRGSFGEAMDKHEKSERFKNDKKLLDKWRTSLHKAAEISGCSFKLGYILFIFCVILFSVSM</sequence>
<dbReference type="EMBL" id="DF973813">
    <property type="protein sequence ID" value="GAU40528.1"/>
    <property type="molecule type" value="Genomic_DNA"/>
</dbReference>
<dbReference type="Pfam" id="PF01582">
    <property type="entry name" value="TIR"/>
    <property type="match status" value="1"/>
</dbReference>